<organism evidence="2 3">
    <name type="scientific">Sporosarcina psychrophila</name>
    <name type="common">Bacillus psychrophilus</name>
    <dbReference type="NCBI Taxonomy" id="1476"/>
    <lineage>
        <taxon>Bacteria</taxon>
        <taxon>Bacillati</taxon>
        <taxon>Bacillota</taxon>
        <taxon>Bacilli</taxon>
        <taxon>Bacillales</taxon>
        <taxon>Caryophanaceae</taxon>
        <taxon>Sporosarcina</taxon>
    </lineage>
</organism>
<comment type="caution">
    <text evidence="2">The sequence shown here is derived from an EMBL/GenBank/DDBJ whole genome shotgun (WGS) entry which is preliminary data.</text>
</comment>
<proteinExistence type="predicted"/>
<evidence type="ECO:0000256" key="1">
    <source>
        <dbReference type="SAM" id="Phobius"/>
    </source>
</evidence>
<feature type="transmembrane region" description="Helical" evidence="1">
    <location>
        <begin position="6"/>
        <end position="23"/>
    </location>
</feature>
<gene>
    <name evidence="2" type="ORF">ABIC55_001017</name>
</gene>
<dbReference type="RefSeq" id="WP_067211663.1">
    <property type="nucleotide sequence ID" value="NZ_CP014616.1"/>
</dbReference>
<reference evidence="2 3" key="1">
    <citation type="submission" date="2024-06" db="EMBL/GenBank/DDBJ databases">
        <title>Sorghum-associated microbial communities from plants grown in Nebraska, USA.</title>
        <authorList>
            <person name="Schachtman D."/>
        </authorList>
    </citation>
    <scope>NUCLEOTIDE SEQUENCE [LARGE SCALE GENOMIC DNA]</scope>
    <source>
        <strain evidence="2 3">1288</strain>
    </source>
</reference>
<keyword evidence="3" id="KW-1185">Reference proteome</keyword>
<evidence type="ECO:0000313" key="2">
    <source>
        <dbReference type="EMBL" id="MET3655933.1"/>
    </source>
</evidence>
<feature type="transmembrane region" description="Helical" evidence="1">
    <location>
        <begin position="54"/>
        <end position="74"/>
    </location>
</feature>
<name>A0ABV2K4C0_SPOPS</name>
<sequence>MDVWTVPFIIVVLVICIISFIAVKKWNKVTVVVDGQDDQISGPIEEHPFTLNPIIWIVLVAVFFIGIVIFYYAASS</sequence>
<dbReference type="Proteomes" id="UP001549104">
    <property type="component" value="Unassembled WGS sequence"/>
</dbReference>
<protein>
    <submittedName>
        <fullName evidence="2">Preprotein translocase subunit SecG</fullName>
    </submittedName>
</protein>
<accession>A0ABV2K4C0</accession>
<keyword evidence="1" id="KW-1133">Transmembrane helix</keyword>
<keyword evidence="1" id="KW-0472">Membrane</keyword>
<evidence type="ECO:0000313" key="3">
    <source>
        <dbReference type="Proteomes" id="UP001549104"/>
    </source>
</evidence>
<dbReference type="EMBL" id="JBEPME010000001">
    <property type="protein sequence ID" value="MET3655933.1"/>
    <property type="molecule type" value="Genomic_DNA"/>
</dbReference>
<keyword evidence="1" id="KW-0812">Transmembrane</keyword>